<comment type="subunit">
    <text evidence="3">Homodimer.</text>
</comment>
<dbReference type="SUPFAM" id="SSF56059">
    <property type="entry name" value="Glutathione synthetase ATP-binding domain-like"/>
    <property type="match status" value="1"/>
</dbReference>
<keyword evidence="10" id="KW-0119">Carbohydrate metabolism</keyword>
<dbReference type="GO" id="GO:0046872">
    <property type="term" value="F:metal ion binding"/>
    <property type="evidence" value="ECO:0007669"/>
    <property type="project" value="UniProtKB-KW"/>
</dbReference>
<evidence type="ECO:0000256" key="6">
    <source>
        <dbReference type="ARBA" id="ARBA00022741"/>
    </source>
</evidence>
<dbReference type="EMBL" id="JALJOV010000077">
    <property type="protein sequence ID" value="KAK9867578.1"/>
    <property type="molecule type" value="Genomic_DNA"/>
</dbReference>
<dbReference type="Gene3D" id="3.30.470.20">
    <property type="entry name" value="ATP-grasp fold, B domain"/>
    <property type="match status" value="1"/>
</dbReference>
<protein>
    <recommendedName>
        <fullName evidence="15">Pyruvate phosphate dikinase AMP/ATP-binding domain-containing protein</fullName>
    </recommendedName>
</protein>
<evidence type="ECO:0000256" key="9">
    <source>
        <dbReference type="ARBA" id="ARBA00022842"/>
    </source>
</evidence>
<evidence type="ECO:0000259" key="11">
    <source>
        <dbReference type="Pfam" id="PF01326"/>
    </source>
</evidence>
<dbReference type="InterPro" id="IPR002192">
    <property type="entry name" value="PPDK_AMP/ATP-bd"/>
</dbReference>
<dbReference type="AlphaFoldDB" id="A0AAW1TDW1"/>
<evidence type="ECO:0000256" key="3">
    <source>
        <dbReference type="ARBA" id="ARBA00011738"/>
    </source>
</evidence>
<evidence type="ECO:0000256" key="5">
    <source>
        <dbReference type="ARBA" id="ARBA00022723"/>
    </source>
</evidence>
<evidence type="ECO:0000256" key="4">
    <source>
        <dbReference type="ARBA" id="ARBA00022679"/>
    </source>
</evidence>
<keyword evidence="8" id="KW-0067">ATP-binding</keyword>
<accession>A0AAW1TDW1</accession>
<dbReference type="InterPro" id="IPR013815">
    <property type="entry name" value="ATP_grasp_subdomain_1"/>
</dbReference>
<reference evidence="13 14" key="1">
    <citation type="journal article" date="2024" name="Nat. Commun.">
        <title>Phylogenomics reveals the evolutionary origins of lichenization in chlorophyte algae.</title>
        <authorList>
            <person name="Puginier C."/>
            <person name="Libourel C."/>
            <person name="Otte J."/>
            <person name="Skaloud P."/>
            <person name="Haon M."/>
            <person name="Grisel S."/>
            <person name="Petersen M."/>
            <person name="Berrin J.G."/>
            <person name="Delaux P.M."/>
            <person name="Dal Grande F."/>
            <person name="Keller J."/>
        </authorList>
    </citation>
    <scope>NUCLEOTIDE SEQUENCE [LARGE SCALE GENOMIC DNA]</scope>
    <source>
        <strain evidence="13 14">SAG 2523</strain>
    </source>
</reference>
<feature type="domain" description="Alpha-glucan water dikinase phosphohistidine-like" evidence="12">
    <location>
        <begin position="269"/>
        <end position="381"/>
    </location>
</feature>
<evidence type="ECO:0000256" key="7">
    <source>
        <dbReference type="ARBA" id="ARBA00022777"/>
    </source>
</evidence>
<proteinExistence type="inferred from homology"/>
<comment type="cofactor">
    <cofactor evidence="1">
        <name>Mg(2+)</name>
        <dbReference type="ChEBI" id="CHEBI:18420"/>
    </cofactor>
</comment>
<dbReference type="PANTHER" id="PTHR46999">
    <property type="entry name" value="ALPHA-GLUCAN WATER DIKINASE 1, CHLOROPLASTIC-RELATED"/>
    <property type="match status" value="1"/>
</dbReference>
<dbReference type="Gene3D" id="3.30.1490.20">
    <property type="entry name" value="ATP-grasp fold, A domain"/>
    <property type="match status" value="2"/>
</dbReference>
<keyword evidence="7" id="KW-0418">Kinase</keyword>
<feature type="domain" description="Pyruvate phosphate dikinase AMP/ATP-binding" evidence="11">
    <location>
        <begin position="525"/>
        <end position="726"/>
    </location>
</feature>
<evidence type="ECO:0000313" key="14">
    <source>
        <dbReference type="Proteomes" id="UP001485043"/>
    </source>
</evidence>
<evidence type="ECO:0000256" key="8">
    <source>
        <dbReference type="ARBA" id="ARBA00022840"/>
    </source>
</evidence>
<keyword evidence="6" id="KW-0547">Nucleotide-binding</keyword>
<name>A0AAW1TDW1_9CHLO</name>
<dbReference type="Proteomes" id="UP001485043">
    <property type="component" value="Unassembled WGS sequence"/>
</dbReference>
<keyword evidence="14" id="KW-1185">Reference proteome</keyword>
<organism evidence="13 14">
    <name type="scientific">Apatococcus fuscideae</name>
    <dbReference type="NCBI Taxonomy" id="2026836"/>
    <lineage>
        <taxon>Eukaryota</taxon>
        <taxon>Viridiplantae</taxon>
        <taxon>Chlorophyta</taxon>
        <taxon>core chlorophytes</taxon>
        <taxon>Trebouxiophyceae</taxon>
        <taxon>Chlorellales</taxon>
        <taxon>Chlorellaceae</taxon>
        <taxon>Apatococcus</taxon>
    </lineage>
</organism>
<comment type="similarity">
    <text evidence="2">Belongs to the PEP-utilizing enzyme family.</text>
</comment>
<comment type="caution">
    <text evidence="13">The sequence shown here is derived from an EMBL/GenBank/DDBJ whole genome shotgun (WGS) entry which is preliminary data.</text>
</comment>
<evidence type="ECO:0008006" key="15">
    <source>
        <dbReference type="Google" id="ProtNLM"/>
    </source>
</evidence>
<evidence type="ECO:0000313" key="13">
    <source>
        <dbReference type="EMBL" id="KAK9867578.1"/>
    </source>
</evidence>
<evidence type="ECO:0000256" key="1">
    <source>
        <dbReference type="ARBA" id="ARBA00001946"/>
    </source>
</evidence>
<sequence>MMERTSPINVTLRFAVGVTRQRLETFDRPIKEEPNFMGDKKDALMGEFRNYLGILKAVHSGADLNASAQAAGGALPGSVKGYLGYVVNHQQDNQILPLIENAVEARTELQSALTGNRDLLYLDLALENVVRSAAERGCATSGRGSAALVAPLLQNLVLSVGDNEELCYCLKAWQELPSGILSGASASKEEALKATAVVDRIRRGIADISDRISARVEPISRAFGNAFEVEDWAVELFAEEVVRGGPAFAMSLALSAVEPGLRASAELGAWQVISPAEATGKLVVVSGLHEVQDEIYIEPTVLLAKRVSGEEEVPEGAVAVLTPDAPDVLSHVSVRARNMKVLFAVCHADEPLKELEGLAGKTLAVKTSAAGNVTWEEVEAAQGSGTQEQEAKPKRKLEVKVPEWCGKWVVAMDAFKDGVVGAKSKNIAGLRGKLPKEIALPPSVTIPFGSFEEALGSKANLQIREQLEELMSDIPSHEAETVLKQCRELAMKVEVPEELQQQLKSAMQGAAIPIPDSADRWSLALEALKGVWASKFNERACLSMRKVGLDFADLRMAVLVQRVVPAAYAFVIHTENPSTGAADEIYAEVVKGLGESIVSGMVPGTALSFLARKTSLDSPEVVMFPSKSDGMFVSESLIFRSDSNGEDLEGYAGAGLYDSITMDPTKLQKVDYSSDRLVQDESFRKDLMTRIAKAGLAIEEALGSAQDIEGAVEENGAITVVQTRPQM</sequence>
<dbReference type="GO" id="GO:0016301">
    <property type="term" value="F:kinase activity"/>
    <property type="evidence" value="ECO:0007669"/>
    <property type="project" value="UniProtKB-KW"/>
</dbReference>
<keyword evidence="5" id="KW-0479">Metal-binding</keyword>
<gene>
    <name evidence="13" type="ORF">WJX84_002715</name>
</gene>
<evidence type="ECO:0000256" key="10">
    <source>
        <dbReference type="ARBA" id="ARBA00023277"/>
    </source>
</evidence>
<keyword evidence="4" id="KW-0808">Transferase</keyword>
<keyword evidence="9" id="KW-0460">Magnesium</keyword>
<dbReference type="Pfam" id="PF22973">
    <property type="entry name" value="GWD1_pHisD"/>
    <property type="match status" value="1"/>
</dbReference>
<evidence type="ECO:0000259" key="12">
    <source>
        <dbReference type="Pfam" id="PF22973"/>
    </source>
</evidence>
<evidence type="ECO:0000256" key="2">
    <source>
        <dbReference type="ARBA" id="ARBA00007837"/>
    </source>
</evidence>
<dbReference type="Pfam" id="PF01326">
    <property type="entry name" value="PPDK_N"/>
    <property type="match status" value="1"/>
</dbReference>
<dbReference type="PANTHER" id="PTHR46999:SF1">
    <property type="entry name" value="ALPHA-GLUCAN WATER DIKINASE 1, CHLOROPLASTIC"/>
    <property type="match status" value="1"/>
</dbReference>
<dbReference type="InterPro" id="IPR054481">
    <property type="entry name" value="GWD1_pHisD"/>
</dbReference>
<dbReference type="GO" id="GO:0005524">
    <property type="term" value="F:ATP binding"/>
    <property type="evidence" value="ECO:0007669"/>
    <property type="project" value="UniProtKB-KW"/>
</dbReference>